<dbReference type="InterPro" id="IPR000637">
    <property type="entry name" value="HMGI/Y_DNA-bd_CS"/>
</dbReference>
<dbReference type="InterPro" id="IPR018574">
    <property type="entry name" value="Structure-sp_endonuc_su_Slx4"/>
</dbReference>
<evidence type="ECO:0000256" key="9">
    <source>
        <dbReference type="HAMAP-Rule" id="MF_03110"/>
    </source>
</evidence>
<dbReference type="CDD" id="cd22999">
    <property type="entry name" value="SAP_SLX4"/>
    <property type="match status" value="1"/>
</dbReference>
<proteinExistence type="inferred from homology"/>
<dbReference type="InterPro" id="IPR027784">
    <property type="entry name" value="Slx4_ascomycetes"/>
</dbReference>
<evidence type="ECO:0000256" key="5">
    <source>
        <dbReference type="ARBA" id="ARBA00023172"/>
    </source>
</evidence>
<feature type="region of interest" description="Disordered" evidence="10">
    <location>
        <begin position="540"/>
        <end position="608"/>
    </location>
</feature>
<dbReference type="GO" id="GO:0006260">
    <property type="term" value="P:DNA replication"/>
    <property type="evidence" value="ECO:0007669"/>
    <property type="project" value="InterPro"/>
</dbReference>
<evidence type="ECO:0000256" key="1">
    <source>
        <dbReference type="ARBA" id="ARBA00004123"/>
    </source>
</evidence>
<dbReference type="InterPro" id="IPR017956">
    <property type="entry name" value="AT_hook_DNA-bd_motif"/>
</dbReference>
<feature type="compositionally biased region" description="Basic residues" evidence="10">
    <location>
        <begin position="123"/>
        <end position="142"/>
    </location>
</feature>
<dbReference type="PROSITE" id="PS00354">
    <property type="entry name" value="HMGI_Y"/>
    <property type="match status" value="1"/>
</dbReference>
<comment type="subcellular location">
    <subcellularLocation>
        <location evidence="1 9">Nucleus</location>
    </subcellularLocation>
</comment>
<feature type="region of interest" description="Disordered" evidence="10">
    <location>
        <begin position="671"/>
        <end position="786"/>
    </location>
</feature>
<organism evidence="11 12">
    <name type="scientific">Fusarium albosuccineum</name>
    <dbReference type="NCBI Taxonomy" id="1237068"/>
    <lineage>
        <taxon>Eukaryota</taxon>
        <taxon>Fungi</taxon>
        <taxon>Dikarya</taxon>
        <taxon>Ascomycota</taxon>
        <taxon>Pezizomycotina</taxon>
        <taxon>Sordariomycetes</taxon>
        <taxon>Hypocreomycetidae</taxon>
        <taxon>Hypocreales</taxon>
        <taxon>Nectriaceae</taxon>
        <taxon>Fusarium</taxon>
        <taxon>Fusarium decemcellulare species complex</taxon>
    </lineage>
</organism>
<feature type="compositionally biased region" description="Basic and acidic residues" evidence="10">
    <location>
        <begin position="205"/>
        <end position="227"/>
    </location>
</feature>
<evidence type="ECO:0000256" key="6">
    <source>
        <dbReference type="ARBA" id="ARBA00023204"/>
    </source>
</evidence>
<keyword evidence="5 9" id="KW-0233">DNA recombination</keyword>
<keyword evidence="12" id="KW-1185">Reference proteome</keyword>
<evidence type="ECO:0000256" key="4">
    <source>
        <dbReference type="ARBA" id="ARBA00022763"/>
    </source>
</evidence>
<comment type="subunit">
    <text evidence="9">Forms a heterodimer with SLX1.</text>
</comment>
<dbReference type="AlphaFoldDB" id="A0A8H4L2Z0"/>
<keyword evidence="3 9" id="KW-0597">Phosphoprotein</keyword>
<keyword evidence="6 9" id="KW-0234">DNA repair</keyword>
<feature type="compositionally biased region" description="Polar residues" evidence="10">
    <location>
        <begin position="560"/>
        <end position="581"/>
    </location>
</feature>
<keyword evidence="11" id="KW-0255">Endonuclease</keyword>
<reference evidence="11 12" key="1">
    <citation type="submission" date="2020-01" db="EMBL/GenBank/DDBJ databases">
        <title>Identification and distribution of gene clusters putatively required for synthesis of sphingolipid metabolism inhibitors in phylogenetically diverse species of the filamentous fungus Fusarium.</title>
        <authorList>
            <person name="Kim H.-S."/>
            <person name="Busman M."/>
            <person name="Brown D.W."/>
            <person name="Divon H."/>
            <person name="Uhlig S."/>
            <person name="Proctor R.H."/>
        </authorList>
    </citation>
    <scope>NUCLEOTIDE SEQUENCE [LARGE SCALE GENOMIC DNA]</scope>
    <source>
        <strain evidence="11 12">NRRL 20459</strain>
    </source>
</reference>
<feature type="compositionally biased region" description="Basic residues" evidence="10">
    <location>
        <begin position="318"/>
        <end position="328"/>
    </location>
</feature>
<dbReference type="GO" id="GO:0006310">
    <property type="term" value="P:DNA recombination"/>
    <property type="evidence" value="ECO:0007669"/>
    <property type="project" value="UniProtKB-UniRule"/>
</dbReference>
<dbReference type="SMART" id="SM00384">
    <property type="entry name" value="AT_hook"/>
    <property type="match status" value="2"/>
</dbReference>
<comment type="PTM">
    <text evidence="9">Phosphorylated in response to DNA damage.</text>
</comment>
<dbReference type="OrthoDB" id="5349119at2759"/>
<dbReference type="GO" id="GO:0006281">
    <property type="term" value="P:DNA repair"/>
    <property type="evidence" value="ECO:0007669"/>
    <property type="project" value="UniProtKB-UniRule"/>
</dbReference>
<evidence type="ECO:0000256" key="3">
    <source>
        <dbReference type="ARBA" id="ARBA00022553"/>
    </source>
</evidence>
<dbReference type="GO" id="GO:0006355">
    <property type="term" value="P:regulation of DNA-templated transcription"/>
    <property type="evidence" value="ECO:0007669"/>
    <property type="project" value="InterPro"/>
</dbReference>
<dbReference type="GO" id="GO:0003677">
    <property type="term" value="F:DNA binding"/>
    <property type="evidence" value="ECO:0007669"/>
    <property type="project" value="InterPro"/>
</dbReference>
<evidence type="ECO:0000256" key="8">
    <source>
        <dbReference type="ARBA" id="ARBA00029496"/>
    </source>
</evidence>
<feature type="compositionally biased region" description="Low complexity" evidence="10">
    <location>
        <begin position="726"/>
        <end position="741"/>
    </location>
</feature>
<keyword evidence="4 9" id="KW-0227">DNA damage</keyword>
<comment type="function">
    <text evidence="9">Regulatory subunit of the SLX1-SLX4 structure-specific endonuclease that resolves DNA secondary structures generated during DNA repair and recombination. Has endonuclease activity towards branched DNA substrates, introducing single-strand cuts in duplex DNA close to junctions with ss-DNA.</text>
</comment>
<dbReference type="GO" id="GO:0033557">
    <property type="term" value="C:Slx1-Slx4 complex"/>
    <property type="evidence" value="ECO:0007669"/>
    <property type="project" value="UniProtKB-UniRule"/>
</dbReference>
<feature type="compositionally biased region" description="Polar residues" evidence="10">
    <location>
        <begin position="771"/>
        <end position="783"/>
    </location>
</feature>
<protein>
    <recommendedName>
        <fullName evidence="8 9">Structure-specific endonuclease subunit SLX4</fullName>
    </recommendedName>
</protein>
<feature type="compositionally biased region" description="Low complexity" evidence="10">
    <location>
        <begin position="70"/>
        <end position="84"/>
    </location>
</feature>
<feature type="compositionally biased region" description="Basic and acidic residues" evidence="10">
    <location>
        <begin position="165"/>
        <end position="176"/>
    </location>
</feature>
<evidence type="ECO:0000313" key="11">
    <source>
        <dbReference type="EMBL" id="KAF4460553.1"/>
    </source>
</evidence>
<feature type="compositionally biased region" description="Polar residues" evidence="10">
    <location>
        <begin position="1"/>
        <end position="12"/>
    </location>
</feature>
<evidence type="ECO:0000256" key="10">
    <source>
        <dbReference type="SAM" id="MobiDB-lite"/>
    </source>
</evidence>
<dbReference type="HAMAP" id="MF_03110">
    <property type="entry name" value="Endonuc_su_Slx4"/>
    <property type="match status" value="1"/>
</dbReference>
<keyword evidence="11" id="KW-0540">Nuclease</keyword>
<dbReference type="Pfam" id="PF09494">
    <property type="entry name" value="Slx4"/>
    <property type="match status" value="1"/>
</dbReference>
<feature type="compositionally biased region" description="Polar residues" evidence="10">
    <location>
        <begin position="357"/>
        <end position="376"/>
    </location>
</feature>
<feature type="compositionally biased region" description="Basic residues" evidence="10">
    <location>
        <begin position="377"/>
        <end position="394"/>
    </location>
</feature>
<dbReference type="Proteomes" id="UP000554235">
    <property type="component" value="Unassembled WGS sequence"/>
</dbReference>
<feature type="compositionally biased region" description="Basic and acidic residues" evidence="10">
    <location>
        <begin position="543"/>
        <end position="554"/>
    </location>
</feature>
<comment type="caution">
    <text evidence="11">The sequence shown here is derived from an EMBL/GenBank/DDBJ whole genome shotgun (WGS) entry which is preliminary data.</text>
</comment>
<accession>A0A8H4L2Z0</accession>
<comment type="similarity">
    <text evidence="2 9">Belongs to the SLX4 family.</text>
</comment>
<dbReference type="PRINTS" id="PR00929">
    <property type="entry name" value="ATHOOK"/>
</dbReference>
<keyword evidence="11" id="KW-0378">Hydrolase</keyword>
<dbReference type="GO" id="GO:0017108">
    <property type="term" value="F:5'-flap endonuclease activity"/>
    <property type="evidence" value="ECO:0007669"/>
    <property type="project" value="InterPro"/>
</dbReference>
<feature type="region of interest" description="Disordered" evidence="10">
    <location>
        <begin position="1"/>
        <end position="232"/>
    </location>
</feature>
<feature type="region of interest" description="Disordered" evidence="10">
    <location>
        <begin position="303"/>
        <end position="401"/>
    </location>
</feature>
<name>A0A8H4L2Z0_9HYPO</name>
<evidence type="ECO:0000313" key="12">
    <source>
        <dbReference type="Proteomes" id="UP000554235"/>
    </source>
</evidence>
<keyword evidence="7 9" id="KW-0539">Nucleus</keyword>
<evidence type="ECO:0000256" key="2">
    <source>
        <dbReference type="ARBA" id="ARBA00006661"/>
    </source>
</evidence>
<dbReference type="EMBL" id="JAADYS010001916">
    <property type="protein sequence ID" value="KAF4460553.1"/>
    <property type="molecule type" value="Genomic_DNA"/>
</dbReference>
<gene>
    <name evidence="9" type="primary">SLX4</name>
    <name evidence="11" type="ORF">FALBO_12662</name>
</gene>
<evidence type="ECO:0000256" key="7">
    <source>
        <dbReference type="ARBA" id="ARBA00023242"/>
    </source>
</evidence>
<sequence>MASSDPFRSSPLQGPRRELLHIESSSPGLPPLQDVLSQKPSRPAIRSGSRAAPIPDHMPPSFVSARHLWAATETTQETAPESSTGKNRAVPELGAPDTPTAHAPSPAQAGDDEIVIVQITGKSSRKPRKPKPPKAPVPKRTKSKQDTSEAANVRIDDGDSLPSKTGDEIGTKEVQAKPKTAKPRRKTTGTTSNHFPPVTGPEPPPESKKNDAQEPLHLEQAPARRLDWTPPAQKTIINIDSDSSTFKQLASSEAGQPLPVFKNLVEGYACLEATSEATLQTLTVTSDEDSSFLRKRKLIELVATKELNPPSAAPDKSPKKKAPKKKPRTITELATAAYKVPTQPDLDPPTPSILDHFQSTGNKADAPTNEQTSNAKNKGKQKKRASKVSKKKAAPPKPILLSPGTALAQVANQDFVFGTSSQLAREESPTVLRDIQAALRQSNQGNDVDFVTPVNSDTIEPPEQQTSLWNAAARDADGDLFDLEVINLTEDSPRVQAGADADPFGYFIGEDQEPIPTREVGILPSDGHDSFASLSEILPSARRTSERQEHREESPFFSDSDISICTNLQQSASKQTKTKTAQGHLPPASNPLPEATHQPGPPPPNYETYTDMQLAREIRTFGFKPIKRRSAMIALLDQCWQSKVRMGQANVHTSAKLSSVASIPTKIISSAPAGVITKKPRGRPRKNSPSASEPQEPPPSAQPQETPKRPRGRPRKDSLASSSGIASPTKSKAAASLKKTTIPPKSPQRRKRTTKPIVEIPDSASDFGSDLASSPDSSIEQMFSSPPPLDLSLSTGDDTELSLTASQNDHETALFEHITKAIQSAPRTDDPMEPSWHEKILLYDPIVLEDLTAWLNTGELSRVGYDEEVNPNDVKKWCESKSVCCLWRVNLRGKERKRF</sequence>